<keyword evidence="6 11" id="KW-0548">Nucleotidyltransferase</keyword>
<keyword evidence="14" id="KW-1185">Reference proteome</keyword>
<comment type="similarity">
    <text evidence="3 11">Belongs to the NadD family.</text>
</comment>
<evidence type="ECO:0000313" key="13">
    <source>
        <dbReference type="EMBL" id="CAL17400.1"/>
    </source>
</evidence>
<evidence type="ECO:0000256" key="5">
    <source>
        <dbReference type="ARBA" id="ARBA00022679"/>
    </source>
</evidence>
<evidence type="ECO:0000256" key="3">
    <source>
        <dbReference type="ARBA" id="ARBA00009014"/>
    </source>
</evidence>
<dbReference type="InterPro" id="IPR014729">
    <property type="entry name" value="Rossmann-like_a/b/a_fold"/>
</dbReference>
<gene>
    <name evidence="11" type="primary">nadD</name>
    <name evidence="13" type="ordered locus">ABO_1952</name>
</gene>
<organism evidence="13 14">
    <name type="scientific">Alcanivorax borkumensis (strain ATCC 700651 / DSM 11573 / NCIMB 13689 / SK2)</name>
    <dbReference type="NCBI Taxonomy" id="393595"/>
    <lineage>
        <taxon>Bacteria</taxon>
        <taxon>Pseudomonadati</taxon>
        <taxon>Pseudomonadota</taxon>
        <taxon>Gammaproteobacteria</taxon>
        <taxon>Oceanospirillales</taxon>
        <taxon>Alcanivoracaceae</taxon>
        <taxon>Alcanivorax</taxon>
    </lineage>
</organism>
<dbReference type="PANTHER" id="PTHR39321">
    <property type="entry name" value="NICOTINATE-NUCLEOTIDE ADENYLYLTRANSFERASE-RELATED"/>
    <property type="match status" value="1"/>
</dbReference>
<keyword evidence="7 11" id="KW-0547">Nucleotide-binding</keyword>
<protein>
    <recommendedName>
        <fullName evidence="11">Probable nicotinate-nucleotide adenylyltransferase</fullName>
        <ecNumber evidence="11">2.7.7.18</ecNumber>
    </recommendedName>
    <alternativeName>
        <fullName evidence="11">Deamido-NAD(+) diphosphorylase</fullName>
    </alternativeName>
    <alternativeName>
        <fullName evidence="11">Deamido-NAD(+) pyrophosphorylase</fullName>
    </alternativeName>
    <alternativeName>
        <fullName evidence="11">Nicotinate mononucleotide adenylyltransferase</fullName>
        <shortName evidence="11">NaMN adenylyltransferase</shortName>
    </alternativeName>
</protein>
<comment type="pathway">
    <text evidence="2 11">Cofactor biosynthesis; NAD(+) biosynthesis; deamido-NAD(+) from nicotinate D-ribonucleotide: step 1/1.</text>
</comment>
<keyword evidence="5 11" id="KW-0808">Transferase</keyword>
<dbReference type="EMBL" id="AM286690">
    <property type="protein sequence ID" value="CAL17400.1"/>
    <property type="molecule type" value="Genomic_DNA"/>
</dbReference>
<evidence type="ECO:0000256" key="8">
    <source>
        <dbReference type="ARBA" id="ARBA00022840"/>
    </source>
</evidence>
<dbReference type="GO" id="GO:0005524">
    <property type="term" value="F:ATP binding"/>
    <property type="evidence" value="ECO:0007669"/>
    <property type="project" value="UniProtKB-KW"/>
</dbReference>
<dbReference type="InterPro" id="IPR004821">
    <property type="entry name" value="Cyt_trans-like"/>
</dbReference>
<dbReference type="HOGENOM" id="CLU_069765_0_0_6"/>
<evidence type="ECO:0000256" key="4">
    <source>
        <dbReference type="ARBA" id="ARBA00022642"/>
    </source>
</evidence>
<proteinExistence type="inferred from homology"/>
<evidence type="ECO:0000259" key="12">
    <source>
        <dbReference type="Pfam" id="PF01467"/>
    </source>
</evidence>
<keyword evidence="4 11" id="KW-0662">Pyridine nucleotide biosynthesis</keyword>
<evidence type="ECO:0000256" key="9">
    <source>
        <dbReference type="ARBA" id="ARBA00023027"/>
    </source>
</evidence>
<dbReference type="GO" id="GO:0004515">
    <property type="term" value="F:nicotinate-nucleotide adenylyltransferase activity"/>
    <property type="evidence" value="ECO:0007669"/>
    <property type="project" value="UniProtKB-UniRule"/>
</dbReference>
<dbReference type="UniPathway" id="UPA00253">
    <property type="reaction ID" value="UER00332"/>
</dbReference>
<dbReference type="STRING" id="393595.ABO_1952"/>
<reference evidence="13 14" key="1">
    <citation type="journal article" date="2006" name="Nat. Biotechnol.">
        <title>Genome sequence of the ubiquitous hydrocarbon-degrading marine bacterium Alcanivorax borkumensis.</title>
        <authorList>
            <person name="Schneiker S."/>
            <person name="Martins dos Santos V.A.P."/>
            <person name="Bartels D."/>
            <person name="Bekel T."/>
            <person name="Brecht M."/>
            <person name="Buhrmester J."/>
            <person name="Chernikova T.N."/>
            <person name="Denaro R."/>
            <person name="Ferrer M."/>
            <person name="Gertler C."/>
            <person name="Goesmann A."/>
            <person name="Golyshina O.V."/>
            <person name="Kaminski F."/>
            <person name="Khachane A.N."/>
            <person name="Lang S."/>
            <person name="Linke B."/>
            <person name="McHardy A.C."/>
            <person name="Meyer F."/>
            <person name="Nechitaylo T."/>
            <person name="Puehler A."/>
            <person name="Regenhardt D."/>
            <person name="Rupp O."/>
            <person name="Sabirova J.S."/>
            <person name="Selbitschka W."/>
            <person name="Yakimov M.M."/>
            <person name="Timmis K.N."/>
            <person name="Vorhoelter F.-J."/>
            <person name="Weidner S."/>
            <person name="Kaiser O."/>
            <person name="Golyshin P.N."/>
        </authorList>
    </citation>
    <scope>NUCLEOTIDE SEQUENCE [LARGE SCALE GENOMIC DNA]</scope>
    <source>
        <strain evidence="14">ATCC 700651 / DSM 11573 / NCIMB 13689 / SK2</strain>
    </source>
</reference>
<keyword evidence="9 11" id="KW-0520">NAD</keyword>
<evidence type="ECO:0000256" key="7">
    <source>
        <dbReference type="ARBA" id="ARBA00022741"/>
    </source>
</evidence>
<evidence type="ECO:0000256" key="10">
    <source>
        <dbReference type="ARBA" id="ARBA00048721"/>
    </source>
</evidence>
<evidence type="ECO:0000313" key="14">
    <source>
        <dbReference type="Proteomes" id="UP000008871"/>
    </source>
</evidence>
<dbReference type="PANTHER" id="PTHR39321:SF3">
    <property type="entry name" value="PHOSPHOPANTETHEINE ADENYLYLTRANSFERASE"/>
    <property type="match status" value="1"/>
</dbReference>
<sequence>MHNVQHAASGGRPLVLFGGTFDPVHRAHISAARAVSKVLNDAPVHLLPNAVPPHRPQPLADGEQRLRMLELACADHPQLHPDGWELAQPGPSYSLVTLQHFRKQHPDRPLVFMIGADSFANLHQWHQWRDYTNLCHLAVVPRPNSPLADNAVLEAFPETDAHGLAQQPYGLRLMLKRPFLDVSATAIRQALAKKGHCPALDDAVITHIHRHDLYNVAEHTPFNQS</sequence>
<dbReference type="Proteomes" id="UP000008871">
    <property type="component" value="Chromosome"/>
</dbReference>
<evidence type="ECO:0000256" key="2">
    <source>
        <dbReference type="ARBA" id="ARBA00005019"/>
    </source>
</evidence>
<keyword evidence="8 11" id="KW-0067">ATP-binding</keyword>
<dbReference type="NCBIfam" id="TIGR00125">
    <property type="entry name" value="cyt_tran_rel"/>
    <property type="match status" value="1"/>
</dbReference>
<evidence type="ECO:0000256" key="11">
    <source>
        <dbReference type="HAMAP-Rule" id="MF_00244"/>
    </source>
</evidence>
<dbReference type="CDD" id="cd02165">
    <property type="entry name" value="NMNAT"/>
    <property type="match status" value="1"/>
</dbReference>
<dbReference type="KEGG" id="abo:ABO_1952"/>
<dbReference type="Gene3D" id="3.40.50.620">
    <property type="entry name" value="HUPs"/>
    <property type="match status" value="1"/>
</dbReference>
<comment type="function">
    <text evidence="1 11">Catalyzes the reversible adenylation of nicotinate mononucleotide (NaMN) to nicotinic acid adenine dinucleotide (NaAD).</text>
</comment>
<dbReference type="GO" id="GO:0009435">
    <property type="term" value="P:NAD+ biosynthetic process"/>
    <property type="evidence" value="ECO:0007669"/>
    <property type="project" value="UniProtKB-UniRule"/>
</dbReference>
<accession>Q0VN48</accession>
<feature type="domain" description="Cytidyltransferase-like" evidence="12">
    <location>
        <begin position="16"/>
        <end position="189"/>
    </location>
</feature>
<dbReference type="NCBIfam" id="NF000839">
    <property type="entry name" value="PRK00071.1-1"/>
    <property type="match status" value="1"/>
</dbReference>
<name>Q0VN48_ALCBS</name>
<dbReference type="HAMAP" id="MF_00244">
    <property type="entry name" value="NaMN_adenylyltr"/>
    <property type="match status" value="1"/>
</dbReference>
<evidence type="ECO:0000256" key="6">
    <source>
        <dbReference type="ARBA" id="ARBA00022695"/>
    </source>
</evidence>
<dbReference type="InterPro" id="IPR005248">
    <property type="entry name" value="NadD/NMNAT"/>
</dbReference>
<evidence type="ECO:0000256" key="1">
    <source>
        <dbReference type="ARBA" id="ARBA00002324"/>
    </source>
</evidence>
<dbReference type="eggNOG" id="COG1057">
    <property type="taxonomic scope" value="Bacteria"/>
</dbReference>
<dbReference type="Pfam" id="PF01467">
    <property type="entry name" value="CTP_transf_like"/>
    <property type="match status" value="1"/>
</dbReference>
<dbReference type="RefSeq" id="WP_011589231.1">
    <property type="nucleotide sequence ID" value="NC_008260.1"/>
</dbReference>
<dbReference type="EC" id="2.7.7.18" evidence="11"/>
<dbReference type="NCBIfam" id="TIGR00482">
    <property type="entry name" value="nicotinate (nicotinamide) nucleotide adenylyltransferase"/>
    <property type="match status" value="1"/>
</dbReference>
<comment type="catalytic activity">
    <reaction evidence="10 11">
        <text>nicotinate beta-D-ribonucleotide + ATP + H(+) = deamido-NAD(+) + diphosphate</text>
        <dbReference type="Rhea" id="RHEA:22860"/>
        <dbReference type="ChEBI" id="CHEBI:15378"/>
        <dbReference type="ChEBI" id="CHEBI:30616"/>
        <dbReference type="ChEBI" id="CHEBI:33019"/>
        <dbReference type="ChEBI" id="CHEBI:57502"/>
        <dbReference type="ChEBI" id="CHEBI:58437"/>
        <dbReference type="EC" id="2.7.7.18"/>
    </reaction>
</comment>
<dbReference type="SUPFAM" id="SSF52374">
    <property type="entry name" value="Nucleotidylyl transferase"/>
    <property type="match status" value="1"/>
</dbReference>
<dbReference type="AlphaFoldDB" id="Q0VN48"/>